<keyword evidence="2" id="KW-1185">Reference proteome</keyword>
<dbReference type="EMBL" id="JAAMOZ010000006">
    <property type="protein sequence ID" value="NIH58860.1"/>
    <property type="molecule type" value="Genomic_DNA"/>
</dbReference>
<gene>
    <name evidence="1" type="ORF">FB473_003562</name>
</gene>
<reference evidence="1 2" key="1">
    <citation type="submission" date="2020-02" db="EMBL/GenBank/DDBJ databases">
        <title>Sequencing the genomes of 1000 actinobacteria strains.</title>
        <authorList>
            <person name="Klenk H.-P."/>
        </authorList>
    </citation>
    <scope>NUCLEOTIDE SEQUENCE [LARGE SCALE GENOMIC DNA]</scope>
    <source>
        <strain evidence="1 2">DSM 19609</strain>
    </source>
</reference>
<name>A0ABX0SP88_9ACTN</name>
<comment type="caution">
    <text evidence="1">The sequence shown here is derived from an EMBL/GenBank/DDBJ whole genome shotgun (WGS) entry which is preliminary data.</text>
</comment>
<organism evidence="1 2">
    <name type="scientific">Brooklawnia cerclae</name>
    <dbReference type="NCBI Taxonomy" id="349934"/>
    <lineage>
        <taxon>Bacteria</taxon>
        <taxon>Bacillati</taxon>
        <taxon>Actinomycetota</taxon>
        <taxon>Actinomycetes</taxon>
        <taxon>Propionibacteriales</taxon>
        <taxon>Propionibacteriaceae</taxon>
        <taxon>Brooklawnia</taxon>
    </lineage>
</organism>
<evidence type="ECO:0000313" key="2">
    <source>
        <dbReference type="Proteomes" id="UP000749311"/>
    </source>
</evidence>
<protein>
    <submittedName>
        <fullName evidence="1">Uncharacterized protein</fullName>
    </submittedName>
</protein>
<evidence type="ECO:0000313" key="1">
    <source>
        <dbReference type="EMBL" id="NIH58860.1"/>
    </source>
</evidence>
<accession>A0ABX0SP88</accession>
<proteinExistence type="predicted"/>
<dbReference type="Proteomes" id="UP000749311">
    <property type="component" value="Unassembled WGS sequence"/>
</dbReference>
<sequence>MREIEVKATRWSGGWELEIDEDHHTQAATLALARQEVVDYMDTTWPDVDHSEWTIDIVPDRHRLGRSGR</sequence>
<dbReference type="RefSeq" id="WP_167172162.1">
    <property type="nucleotide sequence ID" value="NZ_BAAAOO010000006.1"/>
</dbReference>